<dbReference type="GO" id="GO:0003779">
    <property type="term" value="F:actin binding"/>
    <property type="evidence" value="ECO:0007669"/>
    <property type="project" value="InterPro"/>
</dbReference>
<dbReference type="Gene3D" id="1.25.40.330">
    <property type="entry name" value="Adenylate cyclase-associated CAP, N-terminal domain"/>
    <property type="match status" value="2"/>
</dbReference>
<evidence type="ECO:0000313" key="2">
    <source>
        <dbReference type="EMBL" id="KAA8497210.1"/>
    </source>
</evidence>
<dbReference type="OrthoDB" id="1601at2759"/>
<keyword evidence="3" id="KW-1185">Reference proteome</keyword>
<feature type="domain" description="CAP N-terminal" evidence="1">
    <location>
        <begin position="102"/>
        <end position="257"/>
    </location>
</feature>
<sequence>MSQALDTNAILHVATWGVSSLGEIAKERLDKDTLDGSFQVAARSHANAKALWNHWDASMNRLEELAKLLPRKKKQLRTRLAQDEVDYDPGERFLQIVGPTMEKLEDVCDTIAKKNDLIEDAFSDFEDAVDALAELIVYASRVPKPLDMNDLKTQCLPLISAINTVVEYKDDVKPRDPYLNHYVSIAEAASSLLWVISPTPVKHMNDFKRIVSIYTENILASYIELECDPIHSEYSQHLNDFMNILAEYVMREHGAGLKWNYTKGAVPLGYKAATALSVQNAHVLADFVLIREGSLQSVMYYSELIGGTLWKQMKSIDDVFKEEFKLICLAQTKQKPSSLAELKMLFMPTMHEISAVMKVADETPMDDRCDQHVRIVREAVSVLTWPVVEDITPLNYVVDIDSSLRPYYEKFQIYYSSAANNGHVHLLWLNAVKRLMRDLRFYVHVHAEYALEFGVGHTTEEVPDALKKRELAYEVATLKKKNADKVKHFKIGEKKGSMFGKSLAV</sequence>
<dbReference type="InterPro" id="IPR036222">
    <property type="entry name" value="CAP_N_sf"/>
</dbReference>
<dbReference type="GO" id="GO:0008179">
    <property type="term" value="F:adenylate cyclase binding"/>
    <property type="evidence" value="ECO:0007669"/>
    <property type="project" value="TreeGrafter"/>
</dbReference>
<dbReference type="OMA" id="MHEISAV"/>
<comment type="caution">
    <text evidence="2">The sequence shown here is derived from an EMBL/GenBank/DDBJ whole genome shotgun (WGS) entry which is preliminary data.</text>
</comment>
<dbReference type="GO" id="GO:0005737">
    <property type="term" value="C:cytoplasm"/>
    <property type="evidence" value="ECO:0007669"/>
    <property type="project" value="TreeGrafter"/>
</dbReference>
<evidence type="ECO:0000313" key="3">
    <source>
        <dbReference type="Proteomes" id="UP000324585"/>
    </source>
</evidence>
<dbReference type="GO" id="GO:0007015">
    <property type="term" value="P:actin filament organization"/>
    <property type="evidence" value="ECO:0007669"/>
    <property type="project" value="TreeGrafter"/>
</dbReference>
<evidence type="ECO:0000259" key="1">
    <source>
        <dbReference type="Pfam" id="PF21938"/>
    </source>
</evidence>
<name>A0A5J4Z1Q5_PORPP</name>
<organism evidence="2 3">
    <name type="scientific">Porphyridium purpureum</name>
    <name type="common">Red alga</name>
    <name type="synonym">Porphyridium cruentum</name>
    <dbReference type="NCBI Taxonomy" id="35688"/>
    <lineage>
        <taxon>Eukaryota</taxon>
        <taxon>Rhodophyta</taxon>
        <taxon>Bangiophyceae</taxon>
        <taxon>Porphyridiales</taxon>
        <taxon>Porphyridiaceae</taxon>
        <taxon>Porphyridium</taxon>
    </lineage>
</organism>
<dbReference type="InterPro" id="IPR001837">
    <property type="entry name" value="Adenylate_cyclase-assoc_CAP"/>
</dbReference>
<dbReference type="GO" id="GO:0019933">
    <property type="term" value="P:cAMP-mediated signaling"/>
    <property type="evidence" value="ECO:0007669"/>
    <property type="project" value="TreeGrafter"/>
</dbReference>
<accession>A0A5J4Z1Q5</accession>
<dbReference type="InterPro" id="IPR053950">
    <property type="entry name" value="CAP_N"/>
</dbReference>
<dbReference type="Proteomes" id="UP000324585">
    <property type="component" value="Unassembled WGS sequence"/>
</dbReference>
<dbReference type="PANTHER" id="PTHR10652">
    <property type="entry name" value="ADENYLYL CYCLASE-ASSOCIATED PROTEIN"/>
    <property type="match status" value="1"/>
</dbReference>
<dbReference type="PANTHER" id="PTHR10652:SF0">
    <property type="entry name" value="ADENYLYL CYCLASE-ASSOCIATED PROTEIN"/>
    <property type="match status" value="1"/>
</dbReference>
<protein>
    <recommendedName>
        <fullName evidence="1">CAP N-terminal domain-containing protein</fullName>
    </recommendedName>
</protein>
<reference evidence="3" key="1">
    <citation type="journal article" date="2019" name="Nat. Commun.">
        <title>Expansion of phycobilisome linker gene families in mesophilic red algae.</title>
        <authorList>
            <person name="Lee J."/>
            <person name="Kim D."/>
            <person name="Bhattacharya D."/>
            <person name="Yoon H.S."/>
        </authorList>
    </citation>
    <scope>NUCLEOTIDE SEQUENCE [LARGE SCALE GENOMIC DNA]</scope>
    <source>
        <strain evidence="3">CCMP 1328</strain>
    </source>
</reference>
<feature type="domain" description="CAP N-terminal" evidence="1">
    <location>
        <begin position="292"/>
        <end position="447"/>
    </location>
</feature>
<dbReference type="AlphaFoldDB" id="A0A5J4Z1Q5"/>
<gene>
    <name evidence="2" type="ORF">FVE85_0939</name>
</gene>
<dbReference type="Pfam" id="PF21938">
    <property type="entry name" value="CAP_N"/>
    <property type="match status" value="2"/>
</dbReference>
<dbReference type="EMBL" id="VRMN01000002">
    <property type="protein sequence ID" value="KAA8497210.1"/>
    <property type="molecule type" value="Genomic_DNA"/>
</dbReference>
<proteinExistence type="predicted"/>
<dbReference type="SUPFAM" id="SSF101278">
    <property type="entry name" value="N-terminal domain of adenylylcyclase associated protein, CAP"/>
    <property type="match status" value="2"/>
</dbReference>